<dbReference type="Pfam" id="PF00809">
    <property type="entry name" value="Pterin_bind"/>
    <property type="match status" value="1"/>
</dbReference>
<dbReference type="RefSeq" id="WP_378139002.1">
    <property type="nucleotide sequence ID" value="NZ_JBHSMI010000062.1"/>
</dbReference>
<comment type="caution">
    <text evidence="14">The sequence shown here is derived from an EMBL/GenBank/DDBJ whole genome shotgun (WGS) entry which is preliminary data.</text>
</comment>
<keyword evidence="9 12" id="KW-0460">Magnesium</keyword>
<evidence type="ECO:0000256" key="4">
    <source>
        <dbReference type="ARBA" id="ARBA00009503"/>
    </source>
</evidence>
<evidence type="ECO:0000256" key="11">
    <source>
        <dbReference type="ARBA" id="ARBA00030193"/>
    </source>
</evidence>
<evidence type="ECO:0000256" key="12">
    <source>
        <dbReference type="RuleBase" id="RU361205"/>
    </source>
</evidence>
<keyword evidence="8 12" id="KW-0479">Metal-binding</keyword>
<dbReference type="SUPFAM" id="SSF51717">
    <property type="entry name" value="Dihydropteroate synthetase-like"/>
    <property type="match status" value="1"/>
</dbReference>
<dbReference type="EC" id="2.5.1.15" evidence="5 12"/>
<evidence type="ECO:0000313" key="14">
    <source>
        <dbReference type="EMBL" id="MFC5406862.1"/>
    </source>
</evidence>
<dbReference type="Proteomes" id="UP001596113">
    <property type="component" value="Unassembled WGS sequence"/>
</dbReference>
<evidence type="ECO:0000256" key="5">
    <source>
        <dbReference type="ARBA" id="ARBA00012458"/>
    </source>
</evidence>
<evidence type="ECO:0000256" key="8">
    <source>
        <dbReference type="ARBA" id="ARBA00022723"/>
    </source>
</evidence>
<dbReference type="PROSITE" id="PS00792">
    <property type="entry name" value="DHPS_1"/>
    <property type="match status" value="1"/>
</dbReference>
<dbReference type="CDD" id="cd00739">
    <property type="entry name" value="DHPS"/>
    <property type="match status" value="1"/>
</dbReference>
<name>A0ABW0I2Z3_9BACL</name>
<dbReference type="GO" id="GO:0004156">
    <property type="term" value="F:dihydropteroate synthase activity"/>
    <property type="evidence" value="ECO:0007669"/>
    <property type="project" value="UniProtKB-EC"/>
</dbReference>
<comment type="cofactor">
    <cofactor evidence="2 12">
        <name>Mg(2+)</name>
        <dbReference type="ChEBI" id="CHEBI:18420"/>
    </cofactor>
</comment>
<evidence type="ECO:0000256" key="7">
    <source>
        <dbReference type="ARBA" id="ARBA00022679"/>
    </source>
</evidence>
<evidence type="ECO:0000256" key="9">
    <source>
        <dbReference type="ARBA" id="ARBA00022842"/>
    </source>
</evidence>
<keyword evidence="10 12" id="KW-0289">Folate biosynthesis</keyword>
<dbReference type="InterPro" id="IPR000489">
    <property type="entry name" value="Pterin-binding_dom"/>
</dbReference>
<keyword evidence="7 12" id="KW-0808">Transferase</keyword>
<sequence length="286" mass="30974">MKPIFYNRTYEFADGLKLALGKRTLVMGILNATPDSFSDGGRYDEVSAAVERAKMMAAEGADIIDVGGESTRPGSALISEEEEIRRVVPVIRAIREQVALPISIDTYKAGTALAALEAGAHIVNDVWGFKREPELAAVCARFGCPVVLTHNRNDRDYTDFVPDILRDLRENVEIARAAGVADENIWLDPGIGFAKDLEQNLETMGRLGDIVALGYPVLLGTSRKSFIQRTLGVTPGEALEGTAATTALGIAQGCQIVRVHDVPEMKKVAAMTDAIVYRQTAERRGS</sequence>
<proteinExistence type="inferred from homology"/>
<dbReference type="InterPro" id="IPR011005">
    <property type="entry name" value="Dihydropteroate_synth-like_sf"/>
</dbReference>
<evidence type="ECO:0000256" key="6">
    <source>
        <dbReference type="ARBA" id="ARBA00016919"/>
    </source>
</evidence>
<comment type="similarity">
    <text evidence="4 12">Belongs to the DHPS family.</text>
</comment>
<gene>
    <name evidence="14" type="primary">folP</name>
    <name evidence="14" type="ORF">ACFPOF_29400</name>
</gene>
<accession>A0ABW0I2Z3</accession>
<dbReference type="PANTHER" id="PTHR20941:SF1">
    <property type="entry name" value="FOLIC ACID SYNTHESIS PROTEIN FOL1"/>
    <property type="match status" value="1"/>
</dbReference>
<evidence type="ECO:0000256" key="1">
    <source>
        <dbReference type="ARBA" id="ARBA00000012"/>
    </source>
</evidence>
<evidence type="ECO:0000256" key="3">
    <source>
        <dbReference type="ARBA" id="ARBA00004763"/>
    </source>
</evidence>
<evidence type="ECO:0000313" key="15">
    <source>
        <dbReference type="Proteomes" id="UP001596113"/>
    </source>
</evidence>
<dbReference type="Gene3D" id="3.20.20.20">
    <property type="entry name" value="Dihydropteroate synthase-like"/>
    <property type="match status" value="1"/>
</dbReference>
<dbReference type="InterPro" id="IPR006390">
    <property type="entry name" value="DHP_synth_dom"/>
</dbReference>
<comment type="pathway">
    <text evidence="3 12">Cofactor biosynthesis; tetrahydrofolate biosynthesis; 7,8-dihydrofolate from 2-amino-4-hydroxy-6-hydroxymethyl-7,8-dihydropteridine diphosphate and 4-aminobenzoate: step 1/2.</text>
</comment>
<keyword evidence="15" id="KW-1185">Reference proteome</keyword>
<dbReference type="NCBIfam" id="TIGR01496">
    <property type="entry name" value="DHPS"/>
    <property type="match status" value="1"/>
</dbReference>
<reference evidence="15" key="1">
    <citation type="journal article" date="2019" name="Int. J. Syst. Evol. Microbiol.">
        <title>The Global Catalogue of Microorganisms (GCM) 10K type strain sequencing project: providing services to taxonomists for standard genome sequencing and annotation.</title>
        <authorList>
            <consortium name="The Broad Institute Genomics Platform"/>
            <consortium name="The Broad Institute Genome Sequencing Center for Infectious Disease"/>
            <person name="Wu L."/>
            <person name="Ma J."/>
        </authorList>
    </citation>
    <scope>NUCLEOTIDE SEQUENCE [LARGE SCALE GENOMIC DNA]</scope>
    <source>
        <strain evidence="15">CGMCC 1.18575</strain>
    </source>
</reference>
<dbReference type="InterPro" id="IPR045031">
    <property type="entry name" value="DHP_synth-like"/>
</dbReference>
<dbReference type="PROSITE" id="PS50972">
    <property type="entry name" value="PTERIN_BINDING"/>
    <property type="match status" value="1"/>
</dbReference>
<dbReference type="EMBL" id="JBHSMI010000062">
    <property type="protein sequence ID" value="MFC5406862.1"/>
    <property type="molecule type" value="Genomic_DNA"/>
</dbReference>
<comment type="function">
    <text evidence="12">Catalyzes the condensation of para-aminobenzoate (pABA) with 6-hydroxymethyl-7,8-dihydropterin diphosphate (DHPt-PP) to form 7,8-dihydropteroate (H2Pte), the immediate precursor of folate derivatives.</text>
</comment>
<organism evidence="14 15">
    <name type="scientific">Cohnella soli</name>
    <dbReference type="NCBI Taxonomy" id="425005"/>
    <lineage>
        <taxon>Bacteria</taxon>
        <taxon>Bacillati</taxon>
        <taxon>Bacillota</taxon>
        <taxon>Bacilli</taxon>
        <taxon>Bacillales</taxon>
        <taxon>Paenibacillaceae</taxon>
        <taxon>Cohnella</taxon>
    </lineage>
</organism>
<evidence type="ECO:0000256" key="2">
    <source>
        <dbReference type="ARBA" id="ARBA00001946"/>
    </source>
</evidence>
<feature type="domain" description="Pterin-binding" evidence="13">
    <location>
        <begin position="24"/>
        <end position="270"/>
    </location>
</feature>
<protein>
    <recommendedName>
        <fullName evidence="6 12">Dihydropteroate synthase</fullName>
        <shortName evidence="12">DHPS</shortName>
        <ecNumber evidence="5 12">2.5.1.15</ecNumber>
    </recommendedName>
    <alternativeName>
        <fullName evidence="11 12">Dihydropteroate pyrophosphorylase</fullName>
    </alternativeName>
</protein>
<dbReference type="PANTHER" id="PTHR20941">
    <property type="entry name" value="FOLATE SYNTHESIS PROTEINS"/>
    <property type="match status" value="1"/>
</dbReference>
<dbReference type="PROSITE" id="PS00793">
    <property type="entry name" value="DHPS_2"/>
    <property type="match status" value="1"/>
</dbReference>
<evidence type="ECO:0000259" key="13">
    <source>
        <dbReference type="PROSITE" id="PS50972"/>
    </source>
</evidence>
<evidence type="ECO:0000256" key="10">
    <source>
        <dbReference type="ARBA" id="ARBA00022909"/>
    </source>
</evidence>
<comment type="catalytic activity">
    <reaction evidence="1">
        <text>(7,8-dihydropterin-6-yl)methyl diphosphate + 4-aminobenzoate = 7,8-dihydropteroate + diphosphate</text>
        <dbReference type="Rhea" id="RHEA:19949"/>
        <dbReference type="ChEBI" id="CHEBI:17836"/>
        <dbReference type="ChEBI" id="CHEBI:17839"/>
        <dbReference type="ChEBI" id="CHEBI:33019"/>
        <dbReference type="ChEBI" id="CHEBI:72950"/>
        <dbReference type="EC" id="2.5.1.15"/>
    </reaction>
</comment>